<dbReference type="GO" id="GO:0004590">
    <property type="term" value="F:orotidine-5'-phosphate decarboxylase activity"/>
    <property type="evidence" value="ECO:0007669"/>
    <property type="project" value="UniProtKB-UniRule"/>
</dbReference>
<keyword evidence="11" id="KW-1185">Reference proteome</keyword>
<dbReference type="InterPro" id="IPR011995">
    <property type="entry name" value="OMPdecase_type-2"/>
</dbReference>
<dbReference type="KEGG" id="amur:ADH66_11545"/>
<dbReference type="PROSITE" id="PS00156">
    <property type="entry name" value="OMPDECASE"/>
    <property type="match status" value="1"/>
</dbReference>
<evidence type="ECO:0000313" key="12">
    <source>
        <dbReference type="Proteomes" id="UP000596035"/>
    </source>
</evidence>
<dbReference type="Proteomes" id="UP000596035">
    <property type="component" value="Chromosome"/>
</dbReference>
<evidence type="ECO:0000313" key="11">
    <source>
        <dbReference type="Proteomes" id="UP000196710"/>
    </source>
</evidence>
<evidence type="ECO:0000256" key="6">
    <source>
        <dbReference type="ARBA" id="ARBA00049157"/>
    </source>
</evidence>
<feature type="domain" description="Orotidine 5'-phosphate decarboxylase" evidence="8">
    <location>
        <begin position="16"/>
        <end position="291"/>
    </location>
</feature>
<evidence type="ECO:0000313" key="9">
    <source>
        <dbReference type="EMBL" id="ASB41233.1"/>
    </source>
</evidence>
<dbReference type="CDD" id="cd04725">
    <property type="entry name" value="OMP_decarboxylase_like"/>
    <property type="match status" value="1"/>
</dbReference>
<dbReference type="GO" id="GO:0006207">
    <property type="term" value="P:'de novo' pyrimidine nucleobase biosynthetic process"/>
    <property type="evidence" value="ECO:0007669"/>
    <property type="project" value="InterPro"/>
</dbReference>
<evidence type="ECO:0000256" key="2">
    <source>
        <dbReference type="ARBA" id="ARBA00008847"/>
    </source>
</evidence>
<reference evidence="11" key="2">
    <citation type="submission" date="2017-05" db="EMBL/GenBank/DDBJ databases">
        <title>Improved OligoMM genomes.</title>
        <authorList>
            <person name="Garzetti D."/>
        </authorList>
    </citation>
    <scope>NUCLEOTIDE SEQUENCE [LARGE SCALE GENOMIC DNA]</scope>
    <source>
        <strain evidence="11">KB18</strain>
    </source>
</reference>
<dbReference type="NCBIfam" id="TIGR02127">
    <property type="entry name" value="pyrF_sub2"/>
    <property type="match status" value="1"/>
</dbReference>
<evidence type="ECO:0000256" key="4">
    <source>
        <dbReference type="ARBA" id="ARBA00022975"/>
    </source>
</evidence>
<dbReference type="EMBL" id="CP021422">
    <property type="protein sequence ID" value="ASB41233.1"/>
    <property type="molecule type" value="Genomic_DNA"/>
</dbReference>
<dbReference type="InterPro" id="IPR011060">
    <property type="entry name" value="RibuloseP-bd_barrel"/>
</dbReference>
<evidence type="ECO:0000256" key="7">
    <source>
        <dbReference type="HAMAP-Rule" id="MF_01215"/>
    </source>
</evidence>
<dbReference type="EMBL" id="CP065321">
    <property type="protein sequence ID" value="QQR30506.1"/>
    <property type="molecule type" value="Genomic_DNA"/>
</dbReference>
<sequence length="314" mass="33726">MSMDRLLENIMRKQNPTVAGLDPKLSFIPGHIKEKCFEEHGKNLEGAAAALLEFNKGLIDALCDVVPAVKPQAAYYEQYGWQGMRALAETIAYAKSKGLFVIVDGKRNDIGATMEAYAAAHLGTTDVEGETFEAFGADALTVNGYLGSDGIEPLLKVCSAHDKAIFVLAKTSNPSSGELQDQMLHAMYEPVYRAMGNMCQQWGLKLPGKYGYSGVGAVVGATYPKQLKEMRKALPNTFFLVPGYGAQGGAADDVAPGFDKHGCGAIVNSSRGIMCAWQKEGCDPKDYAGAARREAVRMRDEIMARLGGISLPAT</sequence>
<dbReference type="Gene3D" id="3.20.20.70">
    <property type="entry name" value="Aldolase class I"/>
    <property type="match status" value="1"/>
</dbReference>
<accession>A0A1Z2XS02</accession>
<dbReference type="PANTHER" id="PTHR43375">
    <property type="entry name" value="OROTIDINE 5'-PHOSPHATE DECARBOXYLASE"/>
    <property type="match status" value="1"/>
</dbReference>
<dbReference type="SMART" id="SM00934">
    <property type="entry name" value="OMPdecase"/>
    <property type="match status" value="1"/>
</dbReference>
<keyword evidence="3 7" id="KW-0210">Decarboxylase</keyword>
<dbReference type="InterPro" id="IPR001754">
    <property type="entry name" value="OMPdeCOase_dom"/>
</dbReference>
<organism evidence="10 12">
    <name type="scientific">Acutalibacter muris</name>
    <dbReference type="NCBI Taxonomy" id="1796620"/>
    <lineage>
        <taxon>Bacteria</taxon>
        <taxon>Bacillati</taxon>
        <taxon>Bacillota</taxon>
        <taxon>Clostridia</taxon>
        <taxon>Eubacteriales</taxon>
        <taxon>Acutalibacteraceae</taxon>
        <taxon>Acutalibacter</taxon>
    </lineage>
</organism>
<comment type="similarity">
    <text evidence="2 7">Belongs to the OMP decarboxylase family. Type 2 subfamily.</text>
</comment>
<dbReference type="AlphaFoldDB" id="A0A1Z2XS02"/>
<evidence type="ECO:0000256" key="1">
    <source>
        <dbReference type="ARBA" id="ARBA00004861"/>
    </source>
</evidence>
<comment type="catalytic activity">
    <reaction evidence="6 7">
        <text>orotidine 5'-phosphate + H(+) = UMP + CO2</text>
        <dbReference type="Rhea" id="RHEA:11596"/>
        <dbReference type="ChEBI" id="CHEBI:15378"/>
        <dbReference type="ChEBI" id="CHEBI:16526"/>
        <dbReference type="ChEBI" id="CHEBI:57538"/>
        <dbReference type="ChEBI" id="CHEBI:57865"/>
        <dbReference type="EC" id="4.1.1.23"/>
    </reaction>
</comment>
<evidence type="ECO:0000256" key="5">
    <source>
        <dbReference type="ARBA" id="ARBA00023239"/>
    </source>
</evidence>
<reference evidence="10 12" key="3">
    <citation type="submission" date="2020-11" db="EMBL/GenBank/DDBJ databases">
        <title>Closed and high quality bacterial genomes of the OMM12 community.</title>
        <authorList>
            <person name="Marbouty M."/>
            <person name="Lamy-Besnier Q."/>
            <person name="Debarbieux L."/>
            <person name="Koszul R."/>
        </authorList>
    </citation>
    <scope>NUCLEOTIDE SEQUENCE [LARGE SCALE GENOMIC DNA]</scope>
    <source>
        <strain evidence="10 12">KB18</strain>
    </source>
</reference>
<dbReference type="Proteomes" id="UP000196710">
    <property type="component" value="Chromosome"/>
</dbReference>
<keyword evidence="5 7" id="KW-0456">Lyase</keyword>
<dbReference type="EC" id="4.1.1.23" evidence="7"/>
<dbReference type="HAMAP" id="MF_01215">
    <property type="entry name" value="OMPdecase_type2"/>
    <property type="match status" value="1"/>
</dbReference>
<dbReference type="InterPro" id="IPR018089">
    <property type="entry name" value="OMPdecase_AS"/>
</dbReference>
<feature type="active site" description="Proton donor" evidence="7">
    <location>
        <position position="106"/>
    </location>
</feature>
<proteinExistence type="inferred from homology"/>
<name>A0A1Z2XS02_9FIRM</name>
<keyword evidence="4 7" id="KW-0665">Pyrimidine biosynthesis</keyword>
<dbReference type="PANTHER" id="PTHR43375:SF1">
    <property type="entry name" value="OROTIDINE 5'-PHOSPHATE DECARBOXYLASE"/>
    <property type="match status" value="1"/>
</dbReference>
<comment type="pathway">
    <text evidence="1 7">Pyrimidine metabolism; UMP biosynthesis via de novo pathway; UMP from orotate: step 2/2.</text>
</comment>
<dbReference type="SUPFAM" id="SSF51366">
    <property type="entry name" value="Ribulose-phoshate binding barrel"/>
    <property type="match status" value="1"/>
</dbReference>
<protein>
    <recommendedName>
        <fullName evidence="7">Orotidine 5'-phosphate decarboxylase</fullName>
        <ecNumber evidence="7">4.1.1.23</ecNumber>
    </recommendedName>
    <alternativeName>
        <fullName evidence="7">OMP decarboxylase</fullName>
        <shortName evidence="7">OMPDCase</shortName>
        <shortName evidence="7">OMPdecase</shortName>
    </alternativeName>
</protein>
<reference evidence="9" key="1">
    <citation type="journal article" date="2017" name="Genome Announc.">
        <title>High-Quality Whole-Genome Sequences of the Oligo-Mouse-Microbiota Bacterial Community.</title>
        <authorList>
            <person name="Garzetti D."/>
            <person name="Brugiroux S."/>
            <person name="Bunk B."/>
            <person name="Pukall R."/>
            <person name="McCoy K.D."/>
            <person name="Macpherson A.J."/>
            <person name="Stecher B."/>
        </authorList>
    </citation>
    <scope>NUCLEOTIDE SEQUENCE</scope>
    <source>
        <strain evidence="9">KB18</strain>
    </source>
</reference>
<dbReference type="RefSeq" id="WP_066540648.1">
    <property type="nucleotide sequence ID" value="NZ_CAJTCQ010000009.1"/>
</dbReference>
<evidence type="ECO:0000256" key="3">
    <source>
        <dbReference type="ARBA" id="ARBA00022793"/>
    </source>
</evidence>
<evidence type="ECO:0000259" key="8">
    <source>
        <dbReference type="SMART" id="SM00934"/>
    </source>
</evidence>
<evidence type="ECO:0000313" key="10">
    <source>
        <dbReference type="EMBL" id="QQR30506.1"/>
    </source>
</evidence>
<dbReference type="InterPro" id="IPR013785">
    <property type="entry name" value="Aldolase_TIM"/>
</dbReference>
<gene>
    <name evidence="7 10" type="primary">pyrF</name>
    <name evidence="9" type="ORF">ADH66_11545</name>
    <name evidence="10" type="ORF">I5Q82_01865</name>
</gene>
<dbReference type="GO" id="GO:0044205">
    <property type="term" value="P:'de novo' UMP biosynthetic process"/>
    <property type="evidence" value="ECO:0007669"/>
    <property type="project" value="UniProtKB-UniRule"/>
</dbReference>
<dbReference type="Pfam" id="PF00215">
    <property type="entry name" value="OMPdecase"/>
    <property type="match status" value="1"/>
</dbReference>